<feature type="signal peptide" evidence="7">
    <location>
        <begin position="1"/>
        <end position="17"/>
    </location>
</feature>
<dbReference type="GO" id="GO:0003796">
    <property type="term" value="F:lysozyme activity"/>
    <property type="evidence" value="ECO:0007669"/>
    <property type="project" value="UniProtKB-EC"/>
</dbReference>
<comment type="caution">
    <text evidence="9">The sequence shown here is derived from an EMBL/GenBank/DDBJ whole genome shotgun (WGS) entry which is preliminary data.</text>
</comment>
<dbReference type="GO" id="GO:0031640">
    <property type="term" value="P:killing of cells of another organism"/>
    <property type="evidence" value="ECO:0007669"/>
    <property type="project" value="UniProtKB-KW"/>
</dbReference>
<dbReference type="GO" id="GO:0016998">
    <property type="term" value="P:cell wall macromolecule catabolic process"/>
    <property type="evidence" value="ECO:0007669"/>
    <property type="project" value="InterPro"/>
</dbReference>
<keyword evidence="3" id="KW-0081">Bacteriolytic enzyme</keyword>
<dbReference type="OrthoDB" id="5358886at2759"/>
<evidence type="ECO:0000256" key="6">
    <source>
        <dbReference type="ARBA" id="ARBA00023295"/>
    </source>
</evidence>
<accession>A0A4S3JW55</accession>
<dbReference type="VEuPathDB" id="FungiDB:EYZ11_000865"/>
<dbReference type="InterPro" id="IPR034690">
    <property type="entry name" value="Endolysin_T4_type"/>
</dbReference>
<organism evidence="9 10">
    <name type="scientific">Aspergillus tanneri</name>
    <dbReference type="NCBI Taxonomy" id="1220188"/>
    <lineage>
        <taxon>Eukaryota</taxon>
        <taxon>Fungi</taxon>
        <taxon>Dikarya</taxon>
        <taxon>Ascomycota</taxon>
        <taxon>Pezizomycotina</taxon>
        <taxon>Eurotiomycetes</taxon>
        <taxon>Eurotiomycetidae</taxon>
        <taxon>Eurotiales</taxon>
        <taxon>Aspergillaceae</taxon>
        <taxon>Aspergillus</taxon>
        <taxon>Aspergillus subgen. Circumdati</taxon>
    </lineage>
</organism>
<dbReference type="GO" id="GO:0009253">
    <property type="term" value="P:peptidoglycan catabolic process"/>
    <property type="evidence" value="ECO:0007669"/>
    <property type="project" value="InterPro"/>
</dbReference>
<gene>
    <name evidence="8" type="ORF">ATNIH1004_003128</name>
    <name evidence="9" type="ORF">EYZ11_000865</name>
</gene>
<evidence type="ECO:0000256" key="4">
    <source>
        <dbReference type="ARBA" id="ARBA00022801"/>
    </source>
</evidence>
<dbReference type="PANTHER" id="PTHR38107">
    <property type="match status" value="1"/>
</dbReference>
<evidence type="ECO:0000313" key="10">
    <source>
        <dbReference type="Proteomes" id="UP000308092"/>
    </source>
</evidence>
<evidence type="ECO:0000256" key="1">
    <source>
        <dbReference type="ARBA" id="ARBA00000632"/>
    </source>
</evidence>
<dbReference type="PROSITE" id="PS51257">
    <property type="entry name" value="PROKAR_LIPOPROTEIN"/>
    <property type="match status" value="1"/>
</dbReference>
<keyword evidence="10" id="KW-1185">Reference proteome</keyword>
<dbReference type="InterPro" id="IPR033907">
    <property type="entry name" value="Endolysin_autolysin"/>
</dbReference>
<sequence length="182" mass="19526">MASFKLLVALIPALAAACIGPKVNEGTLNLLKSFEKMVPNPYDDGYGNPTIGYGHLCNDWSCSDVSYPKPLTEETATQLLADDLTGFQDTVTNAFADPVTLNDNQYGALVSWTFNIGAGAMRSSSLVSRINNGQDIIAVTHEELPQWVHAGGKVSQGLVRRRNAELQLFDTPSDGKALPAPC</sequence>
<dbReference type="InterPro" id="IPR023347">
    <property type="entry name" value="Lysozyme_dom_sf"/>
</dbReference>
<evidence type="ECO:0008006" key="12">
    <source>
        <dbReference type="Google" id="ProtNLM"/>
    </source>
</evidence>
<keyword evidence="6" id="KW-0326">Glycosidase</keyword>
<evidence type="ECO:0000256" key="2">
    <source>
        <dbReference type="ARBA" id="ARBA00022529"/>
    </source>
</evidence>
<evidence type="ECO:0000313" key="9">
    <source>
        <dbReference type="EMBL" id="THC99704.1"/>
    </source>
</evidence>
<evidence type="ECO:0000313" key="11">
    <source>
        <dbReference type="Proteomes" id="UP000324241"/>
    </source>
</evidence>
<dbReference type="InterPro" id="IPR002196">
    <property type="entry name" value="Glyco_hydro_24"/>
</dbReference>
<keyword evidence="5" id="KW-1035">Host cytoplasm</keyword>
<dbReference type="AlphaFoldDB" id="A0A4S3JW55"/>
<proteinExistence type="inferred from homology"/>
<protein>
    <recommendedName>
        <fullName evidence="12">Lysozyme</fullName>
    </recommendedName>
</protein>
<dbReference type="GeneID" id="54325830"/>
<keyword evidence="2" id="KW-0929">Antimicrobial</keyword>
<evidence type="ECO:0000256" key="3">
    <source>
        <dbReference type="ARBA" id="ARBA00022638"/>
    </source>
</evidence>
<comment type="catalytic activity">
    <reaction evidence="1">
        <text>Hydrolysis of (1-&gt;4)-beta-linkages between N-acetylmuramic acid and N-acetyl-D-glucosamine residues in a peptidoglycan and between N-acetyl-D-glucosamine residues in chitodextrins.</text>
        <dbReference type="EC" id="3.2.1.17"/>
    </reaction>
</comment>
<dbReference type="Gene3D" id="1.10.530.40">
    <property type="match status" value="1"/>
</dbReference>
<reference evidence="8 11" key="2">
    <citation type="submission" date="2019-08" db="EMBL/GenBank/DDBJ databases">
        <title>The genome sequence of a newly discovered highly antifungal drug resistant Aspergillus species, Aspergillus tanneri NIH 1004.</title>
        <authorList>
            <person name="Mounaud S."/>
            <person name="Singh I."/>
            <person name="Joardar V."/>
            <person name="Pakala S."/>
            <person name="Pakala S."/>
            <person name="Venepally P."/>
            <person name="Chung J.K."/>
            <person name="Losada L."/>
            <person name="Nierman W.C."/>
        </authorList>
    </citation>
    <scope>NUCLEOTIDE SEQUENCE [LARGE SCALE GENOMIC DNA]</scope>
    <source>
        <strain evidence="8 11">NIH1004</strain>
    </source>
</reference>
<dbReference type="Pfam" id="PF00959">
    <property type="entry name" value="Phage_lysozyme"/>
    <property type="match status" value="1"/>
</dbReference>
<dbReference type="CDD" id="cd00737">
    <property type="entry name" value="lyz_endolysin_autolysin"/>
    <property type="match status" value="1"/>
</dbReference>
<dbReference type="InterPro" id="IPR023346">
    <property type="entry name" value="Lysozyme-like_dom_sf"/>
</dbReference>
<feature type="chain" id="PRO_5033448642" description="Lysozyme" evidence="7">
    <location>
        <begin position="18"/>
        <end position="182"/>
    </location>
</feature>
<dbReference type="Proteomes" id="UP000324241">
    <property type="component" value="Unassembled WGS sequence"/>
</dbReference>
<reference evidence="9 10" key="1">
    <citation type="submission" date="2019-03" db="EMBL/GenBank/DDBJ databases">
        <title>The genome sequence of a newly discovered highly antifungal drug resistant Aspergillus species, Aspergillus tanneri NIH 1004.</title>
        <authorList>
            <person name="Mounaud S."/>
            <person name="Singh I."/>
            <person name="Joardar V."/>
            <person name="Pakala S."/>
            <person name="Pakala S."/>
            <person name="Venepally P."/>
            <person name="Hoover J."/>
            <person name="Nierman W."/>
            <person name="Chung J."/>
            <person name="Losada L."/>
        </authorList>
    </citation>
    <scope>NUCLEOTIDE SEQUENCE [LARGE SCALE GENOMIC DNA]</scope>
    <source>
        <strain evidence="9 10">NIH1004</strain>
    </source>
</reference>
<dbReference type="HAMAP" id="MF_04110">
    <property type="entry name" value="ENDOLYSIN_T4"/>
    <property type="match status" value="1"/>
</dbReference>
<dbReference type="EMBL" id="SOSA01000013">
    <property type="protein sequence ID" value="THC99704.1"/>
    <property type="molecule type" value="Genomic_DNA"/>
</dbReference>
<keyword evidence="7" id="KW-0732">Signal</keyword>
<dbReference type="PANTHER" id="PTHR38107:SF3">
    <property type="entry name" value="LYSOZYME RRRD-RELATED"/>
    <property type="match status" value="1"/>
</dbReference>
<evidence type="ECO:0000256" key="7">
    <source>
        <dbReference type="SAM" id="SignalP"/>
    </source>
</evidence>
<keyword evidence="4" id="KW-0378">Hydrolase</keyword>
<dbReference type="Proteomes" id="UP000308092">
    <property type="component" value="Unassembled WGS sequence"/>
</dbReference>
<name>A0A4S3JW55_9EURO</name>
<dbReference type="SUPFAM" id="SSF53955">
    <property type="entry name" value="Lysozyme-like"/>
    <property type="match status" value="1"/>
</dbReference>
<evidence type="ECO:0000313" key="8">
    <source>
        <dbReference type="EMBL" id="KAA8650442.1"/>
    </source>
</evidence>
<dbReference type="InterPro" id="IPR051018">
    <property type="entry name" value="Bacteriophage_GH24"/>
</dbReference>
<evidence type="ECO:0000256" key="5">
    <source>
        <dbReference type="ARBA" id="ARBA00023200"/>
    </source>
</evidence>
<dbReference type="GO" id="GO:0042742">
    <property type="term" value="P:defense response to bacterium"/>
    <property type="evidence" value="ECO:0007669"/>
    <property type="project" value="UniProtKB-KW"/>
</dbReference>
<dbReference type="RefSeq" id="XP_033429803.1">
    <property type="nucleotide sequence ID" value="XM_033567808.1"/>
</dbReference>
<dbReference type="EMBL" id="QUQM01000001">
    <property type="protein sequence ID" value="KAA8650442.1"/>
    <property type="molecule type" value="Genomic_DNA"/>
</dbReference>